<organism evidence="5 6">
    <name type="scientific">Fulvivirga kasyanovii</name>
    <dbReference type="NCBI Taxonomy" id="396812"/>
    <lineage>
        <taxon>Bacteria</taxon>
        <taxon>Pseudomonadati</taxon>
        <taxon>Bacteroidota</taxon>
        <taxon>Cytophagia</taxon>
        <taxon>Cytophagales</taxon>
        <taxon>Fulvivirgaceae</taxon>
        <taxon>Fulvivirga</taxon>
    </lineage>
</organism>
<protein>
    <submittedName>
        <fullName evidence="5">CHAT domain-containing protein</fullName>
    </submittedName>
</protein>
<evidence type="ECO:0000256" key="2">
    <source>
        <dbReference type="ARBA" id="ARBA00022803"/>
    </source>
</evidence>
<evidence type="ECO:0000313" key="5">
    <source>
        <dbReference type="EMBL" id="MTI26660.1"/>
    </source>
</evidence>
<dbReference type="PANTHER" id="PTHR45641">
    <property type="entry name" value="TETRATRICOPEPTIDE REPEAT PROTEIN (AFU_ORTHOLOGUE AFUA_6G03870)"/>
    <property type="match status" value="1"/>
</dbReference>
<name>A0ABW9RUD5_9BACT</name>
<dbReference type="PANTHER" id="PTHR45641:SF19">
    <property type="entry name" value="NEPHROCYSTIN-3"/>
    <property type="match status" value="1"/>
</dbReference>
<dbReference type="InterPro" id="IPR019734">
    <property type="entry name" value="TPR_rpt"/>
</dbReference>
<keyword evidence="6" id="KW-1185">Reference proteome</keyword>
<dbReference type="Pfam" id="PF13424">
    <property type="entry name" value="TPR_12"/>
    <property type="match status" value="3"/>
</dbReference>
<evidence type="ECO:0000259" key="4">
    <source>
        <dbReference type="Pfam" id="PF12770"/>
    </source>
</evidence>
<dbReference type="Pfam" id="PF13181">
    <property type="entry name" value="TPR_8"/>
    <property type="match status" value="1"/>
</dbReference>
<feature type="repeat" description="TPR" evidence="3">
    <location>
        <begin position="312"/>
        <end position="345"/>
    </location>
</feature>
<dbReference type="SUPFAM" id="SSF48452">
    <property type="entry name" value="TPR-like"/>
    <property type="match status" value="2"/>
</dbReference>
<dbReference type="RefSeq" id="WP_155173671.1">
    <property type="nucleotide sequence ID" value="NZ_BAAAFL010000015.1"/>
</dbReference>
<proteinExistence type="predicted"/>
<feature type="repeat" description="TPR" evidence="3">
    <location>
        <begin position="270"/>
        <end position="303"/>
    </location>
</feature>
<feature type="domain" description="CHAT" evidence="4">
    <location>
        <begin position="645"/>
        <end position="941"/>
    </location>
</feature>
<accession>A0ABW9RUD5</accession>
<gene>
    <name evidence="5" type="ORF">E1163_17025</name>
</gene>
<comment type="caution">
    <text evidence="5">The sequence shown here is derived from an EMBL/GenBank/DDBJ whole genome shotgun (WGS) entry which is preliminary data.</text>
</comment>
<evidence type="ECO:0000256" key="3">
    <source>
        <dbReference type="PROSITE-ProRule" id="PRU00339"/>
    </source>
</evidence>
<dbReference type="Proteomes" id="UP000798808">
    <property type="component" value="Unassembled WGS sequence"/>
</dbReference>
<dbReference type="Gene3D" id="1.25.40.10">
    <property type="entry name" value="Tetratricopeptide repeat domain"/>
    <property type="match status" value="3"/>
</dbReference>
<dbReference type="InterPro" id="IPR011990">
    <property type="entry name" value="TPR-like_helical_dom_sf"/>
</dbReference>
<dbReference type="SMART" id="SM00028">
    <property type="entry name" value="TPR"/>
    <property type="match status" value="8"/>
</dbReference>
<keyword evidence="2 3" id="KW-0802">TPR repeat</keyword>
<keyword evidence="1" id="KW-0677">Repeat</keyword>
<evidence type="ECO:0000256" key="1">
    <source>
        <dbReference type="ARBA" id="ARBA00022737"/>
    </source>
</evidence>
<evidence type="ECO:0000313" key="6">
    <source>
        <dbReference type="Proteomes" id="UP000798808"/>
    </source>
</evidence>
<dbReference type="EMBL" id="SMLW01000592">
    <property type="protein sequence ID" value="MTI26660.1"/>
    <property type="molecule type" value="Genomic_DNA"/>
</dbReference>
<dbReference type="PROSITE" id="PS50005">
    <property type="entry name" value="TPR"/>
    <property type="match status" value="3"/>
</dbReference>
<dbReference type="Pfam" id="PF12770">
    <property type="entry name" value="CHAT"/>
    <property type="match status" value="1"/>
</dbReference>
<sequence>MRYVYIVVLCISFVGYASVGYGQIGKLLKDKAKNFVTGDGLTMLKDAASQKLEEARNNFDSTSFSYAISLNDNADLYDVKEKGEIFLKAYTNLGKEEAEKEEREKARDLLDKGEGLYASGYYAMAEKVLLASKIKYEANELKEDINYPKVLSTLGLLYSTMGRYTTAEEYILNALELRKDNKSSHGASLNNLAVLYKETGKYNESEKLIKEASEELKSAHNRESMPYAIALNNEAMLYQAMGRYEQADVILREAIDISANLQNEKSGNHQKFLTNQALLYQEMGKYEQAESSFKALIKLKERRFGKRHPDYAHMLNNLAALYMQMGKYDEVEPLLKEAIEIYERKFGKEHRLYASAISDLGNFYRFKGDYEASKPLLTETLSIREKILGDKHPQYVQSKENLAILYWKMGDRVEAEKLYTASLDQSLSFINQYFPPMSEAEKTKYWDKLRPRFERFYSFVAEVPDDNGALLLRAYNYNVATKGLLLKSTNKIKQKILSGSDEELKKLYLNWLDQKETLARLYSYSREELQEQNINRDSLEKVVNNNEKLLSQKSEVFSGEYAANSVEFKDVQQKLKPGEVALEFVRFRGFDNTFTDKARYIVFAVTKEANVPKKVLLENGEQLEGRYFKYYNNAIHQKLADEYSYNQYWAPIEPLVKGVKQVYLSPDGIYNQLSLNALRKPSGDYLMNDHDFHIIGSTRMLVEHKPNNFTARLACLVGYPQYGGDIPPLPGTKTEIAGISKMLAAKGYKIATYSDVKATETNFKAITDVKILHVATHGYFLEDHQLKGSKVFGISTESARDNPLLRAGLLLTNAGNEVSGEANESLESKDNGILTAYEAMNMSLDKTDLVVLSACETAVGDVKAGEGVYGLQRAFLVAGANAIIMSLWKVDDNATQELMTKFYNNWLKTGNKQQAFKAAQVELKNKYKEPYYWGGFILIGS</sequence>
<feature type="repeat" description="TPR" evidence="3">
    <location>
        <begin position="148"/>
        <end position="181"/>
    </location>
</feature>
<dbReference type="InterPro" id="IPR024983">
    <property type="entry name" value="CHAT_dom"/>
</dbReference>
<reference evidence="5 6" key="1">
    <citation type="submission" date="2019-02" db="EMBL/GenBank/DDBJ databases">
        <authorList>
            <person name="Goldberg S.R."/>
            <person name="Haltli B.A."/>
            <person name="Correa H."/>
            <person name="Russell K.G."/>
        </authorList>
    </citation>
    <scope>NUCLEOTIDE SEQUENCE [LARGE SCALE GENOMIC DNA]</scope>
    <source>
        <strain evidence="5 6">JCM 16186</strain>
    </source>
</reference>